<dbReference type="InterPro" id="IPR052579">
    <property type="entry name" value="Zinc_finger_SWIM"/>
</dbReference>
<accession>A0A6A3GMW6</accession>
<feature type="domain" description="ZSWIM1/3 RNaseH-like" evidence="1">
    <location>
        <begin position="138"/>
        <end position="265"/>
    </location>
</feature>
<protein>
    <recommendedName>
        <fullName evidence="1">ZSWIM1/3 RNaseH-like domain-containing protein</fullName>
    </recommendedName>
</protein>
<proteinExistence type="predicted"/>
<evidence type="ECO:0000313" key="3">
    <source>
        <dbReference type="Proteomes" id="UP000460718"/>
    </source>
</evidence>
<dbReference type="InterPro" id="IPR048324">
    <property type="entry name" value="ZSWIM1-3_RNaseH-like"/>
</dbReference>
<gene>
    <name evidence="2" type="ORF">PF011_g30620</name>
</gene>
<comment type="caution">
    <text evidence="2">The sequence shown here is derived from an EMBL/GenBank/DDBJ whole genome shotgun (WGS) entry which is preliminary data.</text>
</comment>
<dbReference type="AlphaFoldDB" id="A0A6A3GMW6"/>
<organism evidence="2 3">
    <name type="scientific">Phytophthora fragariae</name>
    <dbReference type="NCBI Taxonomy" id="53985"/>
    <lineage>
        <taxon>Eukaryota</taxon>
        <taxon>Sar</taxon>
        <taxon>Stramenopiles</taxon>
        <taxon>Oomycota</taxon>
        <taxon>Peronosporomycetes</taxon>
        <taxon>Peronosporales</taxon>
        <taxon>Peronosporaceae</taxon>
        <taxon>Phytophthora</taxon>
    </lineage>
</organism>
<dbReference type="EMBL" id="QXFW01006595">
    <property type="protein sequence ID" value="KAE8958859.1"/>
    <property type="molecule type" value="Genomic_DNA"/>
</dbReference>
<dbReference type="PANTHER" id="PTHR31569:SF4">
    <property type="entry name" value="SWIM-TYPE DOMAIN-CONTAINING PROTEIN"/>
    <property type="match status" value="1"/>
</dbReference>
<dbReference type="Proteomes" id="UP000460718">
    <property type="component" value="Unassembled WGS sequence"/>
</dbReference>
<dbReference type="PANTHER" id="PTHR31569">
    <property type="entry name" value="SWIM-TYPE DOMAIN-CONTAINING PROTEIN"/>
    <property type="match status" value="1"/>
</dbReference>
<evidence type="ECO:0000313" key="2">
    <source>
        <dbReference type="EMBL" id="KAE8958859.1"/>
    </source>
</evidence>
<sequence length="329" mass="38267">MPRLLRVHTQENTLGAVRESALVSRHAHWTAKHSLRFGQVSFKLYVTKTKLVHNHPLFRETFIQYPATRLAIPEEVVETVNVLQRSGVKSKRILKYIREHTDCKPFPRDIHNLVASLKAKDHGTATVAERLHKWMLEFSEEEGNIGRIFVDLINEKKIATCVTMQTRSMREMFDRFPEVLLIDATHGTNSSKYKVFYFMAHDCFGHGQYVQHALVQNERYETLQTAIETFKKHNPAWEKLRCVVIDKDFTEMSVLKASFPHVVVLLCQFHVIKYLHGEIANSDYGFSSWQKEQLRAVVYLLVYASTERAYRKHRKFLSHLINLGSATRG</sequence>
<evidence type="ECO:0000259" key="1">
    <source>
        <dbReference type="Pfam" id="PF21056"/>
    </source>
</evidence>
<dbReference type="Pfam" id="PF21056">
    <property type="entry name" value="ZSWIM1-3_RNaseH-like"/>
    <property type="match status" value="1"/>
</dbReference>
<name>A0A6A3GMW6_9STRA</name>
<reference evidence="2 3" key="1">
    <citation type="submission" date="2018-09" db="EMBL/GenBank/DDBJ databases">
        <title>Genomic investigation of the strawberry pathogen Phytophthora fragariae indicates pathogenicity is determined by transcriptional variation in three key races.</title>
        <authorList>
            <person name="Adams T.M."/>
            <person name="Armitage A.D."/>
            <person name="Sobczyk M.K."/>
            <person name="Bates H.J."/>
            <person name="Dunwell J.M."/>
            <person name="Nellist C.F."/>
            <person name="Harrison R.J."/>
        </authorList>
    </citation>
    <scope>NUCLEOTIDE SEQUENCE [LARGE SCALE GENOMIC DNA]</scope>
    <source>
        <strain evidence="2 3">SCRP245</strain>
    </source>
</reference>